<proteinExistence type="inferred from homology"/>
<dbReference type="RefSeq" id="WP_268006917.1">
    <property type="nucleotide sequence ID" value="NZ_BSUT01000001.1"/>
</dbReference>
<dbReference type="InterPro" id="IPR000064">
    <property type="entry name" value="NLP_P60_dom"/>
</dbReference>
<dbReference type="Gene3D" id="3.90.1720.10">
    <property type="entry name" value="endopeptidase domain like (from Nostoc punctiforme)"/>
    <property type="match status" value="1"/>
</dbReference>
<dbReference type="InterPro" id="IPR039439">
    <property type="entry name" value="SH3b1_dom"/>
</dbReference>
<feature type="domain" description="NlpC/P60" evidence="5">
    <location>
        <begin position="274"/>
        <end position="353"/>
    </location>
</feature>
<dbReference type="EMBL" id="CP104067">
    <property type="protein sequence ID" value="WAH43038.1"/>
    <property type="molecule type" value="Genomic_DNA"/>
</dbReference>
<dbReference type="InterPro" id="IPR038765">
    <property type="entry name" value="Papain-like_cys_pep_sf"/>
</dbReference>
<reference evidence="7" key="1">
    <citation type="submission" date="2022-08" db="EMBL/GenBank/DDBJ databases">
        <title>Alicyclobacillus fastidiosus DSM 17978, complete genome.</title>
        <authorList>
            <person name="Wang Q."/>
            <person name="Cai R."/>
            <person name="Wang Z."/>
        </authorList>
    </citation>
    <scope>NUCLEOTIDE SEQUENCE</scope>
    <source>
        <strain evidence="7">DSM 17978</strain>
    </source>
</reference>
<sequence>MDELLPGVFADMLRPQYWLSRCRDGRAYQVDACNDGIAQSGTLYALTETAEFPVVTPLRPADVRFDEQGRAITDRDWDLMEDVSRVRTCSPTPGFAVESTDLRRFAVATPAFQSPTDKEFDELQDTTLHTFEPLVVVGESQDANWLYVYTTTYRGFVAKQAVAVTTWENFKQLRSSPSFVVVTKPFTLTQPQPYDAKVSRRWLEFAAVLPLFESGENLGRQHVLGNICVFLPVRERDGELTMRPAYVPRADVHVGWLPFTRQSCVSMAFTLLHERYGWGGRLGVHDCSSFTRDVHRTMGVELPRDAGVQERALLWRIAFPEGISGRDKGRQLEQLQPGDLLYMPGHTMIYLGSIQGRPYVIHDFAGYVVEGTEIPINQVMVSTLDIHTKSGATYLEKLSSAGAVMVQ</sequence>
<evidence type="ECO:0000256" key="4">
    <source>
        <dbReference type="ARBA" id="ARBA00022807"/>
    </source>
</evidence>
<evidence type="ECO:0000259" key="6">
    <source>
        <dbReference type="Pfam" id="PF12913"/>
    </source>
</evidence>
<organism evidence="7 8">
    <name type="scientific">Alicyclobacillus fastidiosus</name>
    <dbReference type="NCBI Taxonomy" id="392011"/>
    <lineage>
        <taxon>Bacteria</taxon>
        <taxon>Bacillati</taxon>
        <taxon>Bacillota</taxon>
        <taxon>Bacilli</taxon>
        <taxon>Bacillales</taxon>
        <taxon>Alicyclobacillaceae</taxon>
        <taxon>Alicyclobacillus</taxon>
    </lineage>
</organism>
<dbReference type="Proteomes" id="UP001164761">
    <property type="component" value="Chromosome"/>
</dbReference>
<comment type="similarity">
    <text evidence="1">Belongs to the peptidase C40 family.</text>
</comment>
<keyword evidence="4" id="KW-0788">Thiol protease</keyword>
<evidence type="ECO:0000256" key="3">
    <source>
        <dbReference type="ARBA" id="ARBA00022801"/>
    </source>
</evidence>
<accession>A0ABY6ZKB3</accession>
<evidence type="ECO:0000313" key="7">
    <source>
        <dbReference type="EMBL" id="WAH43038.1"/>
    </source>
</evidence>
<protein>
    <submittedName>
        <fullName evidence="7">C40 family peptidase</fullName>
    </submittedName>
</protein>
<name>A0ABY6ZKB3_9BACL</name>
<evidence type="ECO:0000256" key="1">
    <source>
        <dbReference type="ARBA" id="ARBA00007074"/>
    </source>
</evidence>
<feature type="domain" description="SH3b1" evidence="6">
    <location>
        <begin position="110"/>
        <end position="157"/>
    </location>
</feature>
<keyword evidence="8" id="KW-1185">Reference proteome</keyword>
<keyword evidence="3" id="KW-0378">Hydrolase</keyword>
<evidence type="ECO:0000313" key="8">
    <source>
        <dbReference type="Proteomes" id="UP001164761"/>
    </source>
</evidence>
<dbReference type="Pfam" id="PF00877">
    <property type="entry name" value="NLPC_P60"/>
    <property type="match status" value="1"/>
</dbReference>
<dbReference type="Pfam" id="PF12913">
    <property type="entry name" value="SH3_6"/>
    <property type="match status" value="1"/>
</dbReference>
<gene>
    <name evidence="7" type="ORF">NZD89_06410</name>
</gene>
<evidence type="ECO:0000259" key="5">
    <source>
        <dbReference type="Pfam" id="PF00877"/>
    </source>
</evidence>
<evidence type="ECO:0000256" key="2">
    <source>
        <dbReference type="ARBA" id="ARBA00022670"/>
    </source>
</evidence>
<keyword evidence="2" id="KW-0645">Protease</keyword>
<dbReference type="SUPFAM" id="SSF54001">
    <property type="entry name" value="Cysteine proteinases"/>
    <property type="match status" value="1"/>
</dbReference>